<protein>
    <submittedName>
        <fullName evidence="4">MobF family relaxase</fullName>
    </submittedName>
</protein>
<dbReference type="InterPro" id="IPR027417">
    <property type="entry name" value="P-loop_NTPase"/>
</dbReference>
<dbReference type="CDD" id="cd17933">
    <property type="entry name" value="DEXSc_RecD-like"/>
    <property type="match status" value="1"/>
</dbReference>
<dbReference type="Pfam" id="PF08751">
    <property type="entry name" value="TrwC"/>
    <property type="match status" value="1"/>
</dbReference>
<name>A0ABU7LJQ5_9NOCA</name>
<dbReference type="SUPFAM" id="SSF52540">
    <property type="entry name" value="P-loop containing nucleoside triphosphate hydrolases"/>
    <property type="match status" value="2"/>
</dbReference>
<evidence type="ECO:0000313" key="5">
    <source>
        <dbReference type="Proteomes" id="UP001336020"/>
    </source>
</evidence>
<dbReference type="NCBIfam" id="NF041492">
    <property type="entry name" value="MobF"/>
    <property type="match status" value="1"/>
</dbReference>
<feature type="region of interest" description="Disordered" evidence="2">
    <location>
        <begin position="507"/>
        <end position="531"/>
    </location>
</feature>
<keyword evidence="1" id="KW-0175">Coiled coil</keyword>
<keyword evidence="5" id="KW-1185">Reference proteome</keyword>
<dbReference type="EMBL" id="JAUTXY010000022">
    <property type="protein sequence ID" value="MEE2061806.1"/>
    <property type="molecule type" value="Genomic_DNA"/>
</dbReference>
<dbReference type="SUPFAM" id="SSF55464">
    <property type="entry name" value="Origin of replication-binding domain, RBD-like"/>
    <property type="match status" value="1"/>
</dbReference>
<dbReference type="Pfam" id="PF13604">
    <property type="entry name" value="AAA_30"/>
    <property type="match status" value="1"/>
</dbReference>
<dbReference type="Gene3D" id="2.30.30.940">
    <property type="match status" value="1"/>
</dbReference>
<comment type="caution">
    <text evidence="4">The sequence shown here is derived from an EMBL/GenBank/DDBJ whole genome shotgun (WGS) entry which is preliminary data.</text>
</comment>
<feature type="region of interest" description="Disordered" evidence="2">
    <location>
        <begin position="1817"/>
        <end position="1862"/>
    </location>
</feature>
<evidence type="ECO:0000256" key="1">
    <source>
        <dbReference type="SAM" id="Coils"/>
    </source>
</evidence>
<feature type="region of interest" description="Disordered" evidence="2">
    <location>
        <begin position="1414"/>
        <end position="1463"/>
    </location>
</feature>
<dbReference type="CDD" id="cd18809">
    <property type="entry name" value="SF1_C_RecD"/>
    <property type="match status" value="1"/>
</dbReference>
<accession>A0ABU7LJQ5</accession>
<gene>
    <name evidence="4" type="primary">mobF</name>
    <name evidence="4" type="ORF">Q7514_30205</name>
</gene>
<feature type="region of interest" description="Disordered" evidence="2">
    <location>
        <begin position="1697"/>
        <end position="1758"/>
    </location>
</feature>
<dbReference type="Proteomes" id="UP001336020">
    <property type="component" value="Unassembled WGS sequence"/>
</dbReference>
<feature type="domain" description="TrwC relaxase" evidence="3">
    <location>
        <begin position="8"/>
        <end position="418"/>
    </location>
</feature>
<feature type="coiled-coil region" evidence="1">
    <location>
        <begin position="1497"/>
        <end position="1524"/>
    </location>
</feature>
<feature type="compositionally biased region" description="Basic and acidic residues" evidence="2">
    <location>
        <begin position="1728"/>
        <end position="1742"/>
    </location>
</feature>
<organism evidence="4 5">
    <name type="scientific">Rhodococcus artemisiae</name>
    <dbReference type="NCBI Taxonomy" id="714159"/>
    <lineage>
        <taxon>Bacteria</taxon>
        <taxon>Bacillati</taxon>
        <taxon>Actinomycetota</taxon>
        <taxon>Actinomycetes</taxon>
        <taxon>Mycobacteriales</taxon>
        <taxon>Nocardiaceae</taxon>
        <taxon>Rhodococcus</taxon>
    </lineage>
</organism>
<dbReference type="Gene3D" id="3.40.50.300">
    <property type="entry name" value="P-loop containing nucleotide triphosphate hydrolases"/>
    <property type="match status" value="2"/>
</dbReference>
<evidence type="ECO:0000256" key="2">
    <source>
        <dbReference type="SAM" id="MobiDB-lite"/>
    </source>
</evidence>
<dbReference type="RefSeq" id="WP_330136984.1">
    <property type="nucleotide sequence ID" value="NZ_JAUTXY010000022.1"/>
</dbReference>
<sequence>MSAKKLTAGDGYEYLTRQVAAADSTELGRSTLSDYYSAKGETPGRWMGNGLESLTGVDSGSQVEADQMRALFGEGRHPNATEIEKQTIAEAVTRGLEPEAAARLGMAETRLGNPFRIYAGATEFRQVVAQRFTDYNTARGAEWNARIDDEVRAEIRTKVGHELFEKEYGRPPVDERELSGFVAKGSRQQTTAVAGYDLTFTPVKSVSTLWAVAPLEISEKVESAHHAAVEKAIRFVEKNATYTRLGTNGVQQVDVDGLLCAAFTHRDSRAGDPNLHTHVAVSNKVRASESGRWLALDGRPLHKLFVAASEVYNTELEVEMRSRLGVRFTEREQTDRTKRPVREIVGIDPNLNEVWSSRRAMIEVRRAELASAFQRDHGREPTPIEAIALAQQANLETREAKHEPKSHAEQRQEWRQTAVGVLGGEHELSDMVRSATNPAPSKTRAEITDEWILRSAEQILTTISAHQSRWQKAHVIAEAQRAARAADLSEQQVETVVSRLVETVTSPEMSVPLGRPEELGEPGPLRRRDGSSVYTTAGTQLYTSEAVLDAEQRIVDSAMRTDGRRATEIDVDLALLEQAANDFDLNTGQTALVREMATSGARVQLALAPAGTGKTTAMAALARAWENSGGNVIGLAPTATAADALRKDLGAQTDTMGKLIHTLTEQPLRRPDWFDSIGADTLIVVDEAGMASTADLDRVIEFVVSRGGSVRLIGDDQQLASVSAGGVLRDVATTAGAVTLTDVVRFKGAGERAATLALRDGDPAAIGFYIDQGRVHVADKVAAEDIAYAAWQQDRARGLDTVLLAPNREMVRGLNERARTDRLAATGPVLGASVTLSDGLPCSAGDMICTRRNNRMLALTRTDFVRNGDRWTVDEVHPDGSLTVTNVGNSRSIQLPAEYVAEYTTLGYARTIHAAQGITADTCHTVATGTESRQLAYVAMTRGKESNHLYFGTASDGDPENVINRETLLPPTAVDIFTGILARGEAQKSATSTARDLTDPATRIAHAAAAYDDAIGTAAEHAVGAEVLARIDAAAEKIRSGLTDAPAYPVLRKHLARIAIEGHDPVEVLDVAAHHREIDTALDVAAVLDWRLDPSGAHSAGTGPLPWLPAIPPTLAADEQWGPYLSRRAELVSDLAAQIETQAGEYTPENAPMWACPLLDTDGVLLRDLAVWRASHEVDDADRRPTGPDQYVAASRRHQRRLDTRATAILGDPNAAASRWRALAESVEPRLLKDPFWPELADRLAAVRRTGVDVHGLVRRGVADRPLPTDLPAAALWWRLSGELSRTTSDAAAAVDRTPSWGATLSEVLGSGGAEALSADPVWNKLVAVIDAADPADWTAHDLLTVAHDLAVEGQDGETLDTRALATALPWRVEAVLAHTAAVPGEGAIEPVSPEIEEEVASLAGAWIVEQRAPDAHVPSRTRSVRPLESTSPSLESERRTSTSEISVPSDLEEPPDLDLPPPPDVEFDQPVDVADRDAWAAGLLATARATPDRYTELSLIERLDRLNRDLAAAQRRLDSLWQATLDGTTEHLAAALPMLTDMQRRVDEQRPYAADAADAHRGWTDESREAEAAANTVARLAEQARTARAAGDNDQAAALDADHALAAMVADAAATAASAAKADHDAAEQRLVEMAGGAANIVSSTDVEIARLEAEERDLRAFAEARRDVEQLSGAVSRAESVIARAYAETAPIVPGDGPAPHVARAAAATRTLDRPAETRQQPTPQRDLDHQLPKVGRGDTVEQPQTHRAAVSEPTAARTIDEVTARIKKADKVAAIPTAELKSKIKQAMLTQRMNPTAAGRAGIEKYRAELQRRAQLPAAERTVEDAARQRINEKKARTEPGRDAHDSGPRRDRDRGLDR</sequence>
<proteinExistence type="predicted"/>
<reference evidence="4 5" key="1">
    <citation type="submission" date="2023-07" db="EMBL/GenBank/DDBJ databases">
        <authorList>
            <person name="Girao M."/>
            <person name="Carvalho M.F."/>
        </authorList>
    </citation>
    <scope>NUCLEOTIDE SEQUENCE [LARGE SCALE GENOMIC DNA]</scope>
    <source>
        <strain evidence="4 5">YIM65754</strain>
    </source>
</reference>
<feature type="compositionally biased region" description="Basic and acidic residues" evidence="2">
    <location>
        <begin position="1824"/>
        <end position="1862"/>
    </location>
</feature>
<evidence type="ECO:0000259" key="3">
    <source>
        <dbReference type="Pfam" id="PF08751"/>
    </source>
</evidence>
<dbReference type="InterPro" id="IPR014862">
    <property type="entry name" value="TrwC"/>
</dbReference>
<evidence type="ECO:0000313" key="4">
    <source>
        <dbReference type="EMBL" id="MEE2061806.1"/>
    </source>
</evidence>